<keyword evidence="2" id="KW-0472">Membrane</keyword>
<keyword evidence="4" id="KW-1185">Reference proteome</keyword>
<dbReference type="RefSeq" id="WP_073589242.1">
    <property type="nucleotide sequence ID" value="NZ_FRFD01000007.1"/>
</dbReference>
<organism evidence="3 4">
    <name type="scientific">Anaerocolumna xylanovorans DSM 12503</name>
    <dbReference type="NCBI Taxonomy" id="1121345"/>
    <lineage>
        <taxon>Bacteria</taxon>
        <taxon>Bacillati</taxon>
        <taxon>Bacillota</taxon>
        <taxon>Clostridia</taxon>
        <taxon>Lachnospirales</taxon>
        <taxon>Lachnospiraceae</taxon>
        <taxon>Anaerocolumna</taxon>
    </lineage>
</organism>
<feature type="region of interest" description="Disordered" evidence="1">
    <location>
        <begin position="84"/>
        <end position="105"/>
    </location>
</feature>
<sequence length="105" mass="12199">MKQRSRRKRKPEFSKQIMNEAKTECWVITAIGVFFAWKGLDVTLFSYLIPVSWGGYAIARAFYYNKAKAENAIKLRKAYEKAGLDSEPAKEQFESSMNEEIQSNY</sequence>
<feature type="compositionally biased region" description="Basic and acidic residues" evidence="1">
    <location>
        <begin position="84"/>
        <end position="93"/>
    </location>
</feature>
<dbReference type="Proteomes" id="UP000184612">
    <property type="component" value="Unassembled WGS sequence"/>
</dbReference>
<evidence type="ECO:0000256" key="2">
    <source>
        <dbReference type="SAM" id="Phobius"/>
    </source>
</evidence>
<dbReference type="EMBL" id="FRFD01000007">
    <property type="protein sequence ID" value="SHO50051.1"/>
    <property type="molecule type" value="Genomic_DNA"/>
</dbReference>
<evidence type="ECO:0008006" key="5">
    <source>
        <dbReference type="Google" id="ProtNLM"/>
    </source>
</evidence>
<dbReference type="OrthoDB" id="2053776at2"/>
<keyword evidence="2" id="KW-0812">Transmembrane</keyword>
<reference evidence="3 4" key="1">
    <citation type="submission" date="2016-12" db="EMBL/GenBank/DDBJ databases">
        <authorList>
            <person name="Song W.-J."/>
            <person name="Kurnit D.M."/>
        </authorList>
    </citation>
    <scope>NUCLEOTIDE SEQUENCE [LARGE SCALE GENOMIC DNA]</scope>
    <source>
        <strain evidence="3 4">DSM 12503</strain>
    </source>
</reference>
<name>A0A1M7YBT5_9FIRM</name>
<feature type="transmembrane region" description="Helical" evidence="2">
    <location>
        <begin position="21"/>
        <end position="38"/>
    </location>
</feature>
<dbReference type="STRING" id="1121345.SAMN02745217_02551"/>
<evidence type="ECO:0000313" key="4">
    <source>
        <dbReference type="Proteomes" id="UP000184612"/>
    </source>
</evidence>
<feature type="transmembrane region" description="Helical" evidence="2">
    <location>
        <begin position="44"/>
        <end position="63"/>
    </location>
</feature>
<proteinExistence type="predicted"/>
<protein>
    <recommendedName>
        <fullName evidence="5">2TM domain-containing protein</fullName>
    </recommendedName>
</protein>
<evidence type="ECO:0000256" key="1">
    <source>
        <dbReference type="SAM" id="MobiDB-lite"/>
    </source>
</evidence>
<evidence type="ECO:0000313" key="3">
    <source>
        <dbReference type="EMBL" id="SHO50051.1"/>
    </source>
</evidence>
<accession>A0A1M7YBT5</accession>
<gene>
    <name evidence="3" type="ORF">SAMN02745217_02551</name>
</gene>
<dbReference type="AlphaFoldDB" id="A0A1M7YBT5"/>
<keyword evidence="2" id="KW-1133">Transmembrane helix</keyword>
<feature type="compositionally biased region" description="Polar residues" evidence="1">
    <location>
        <begin position="94"/>
        <end position="105"/>
    </location>
</feature>